<dbReference type="Pfam" id="PF13426">
    <property type="entry name" value="PAS_9"/>
    <property type="match status" value="2"/>
</dbReference>
<feature type="domain" description="PAC" evidence="3">
    <location>
        <begin position="334"/>
        <end position="384"/>
    </location>
</feature>
<evidence type="ECO:0000313" key="6">
    <source>
        <dbReference type="Proteomes" id="UP000217076"/>
    </source>
</evidence>
<feature type="domain" description="PAS" evidence="2">
    <location>
        <begin position="410"/>
        <end position="447"/>
    </location>
</feature>
<dbReference type="InterPro" id="IPR043128">
    <property type="entry name" value="Rev_trsase/Diguanyl_cyclase"/>
</dbReference>
<dbReference type="Proteomes" id="UP000217076">
    <property type="component" value="Unassembled WGS sequence"/>
</dbReference>
<dbReference type="Gene3D" id="3.30.450.20">
    <property type="entry name" value="PAS domain"/>
    <property type="match status" value="4"/>
</dbReference>
<dbReference type="InterPro" id="IPR052155">
    <property type="entry name" value="Biofilm_reg_signaling"/>
</dbReference>
<evidence type="ECO:0000259" key="4">
    <source>
        <dbReference type="PROSITE" id="PS50887"/>
    </source>
</evidence>
<reference evidence="6" key="1">
    <citation type="submission" date="2016-10" db="EMBL/GenBank/DDBJ databases">
        <authorList>
            <person name="Varghese N."/>
            <person name="Submissions S."/>
        </authorList>
    </citation>
    <scope>NUCLEOTIDE SEQUENCE [LARGE SCALE GENOMIC DNA]</scope>
    <source>
        <strain evidence="6">930I</strain>
    </source>
</reference>
<dbReference type="Pfam" id="PF00989">
    <property type="entry name" value="PAS"/>
    <property type="match status" value="2"/>
</dbReference>
<accession>A0A1G7UDP3</accession>
<sequence length="830" mass="88494">MSMVASADALTPPAARALADAVPTLVCLCRDELIVHLNPAGGILLGIDPVEAQGRCFADFLAEPCRSAMATGLASLLEAPGAVPVCLIGADGLPRDISLTAHVIDPGTLSGTAPLIALSGIDSRAVGRAARDLAEQQARGRRIVEAVLDPTFLLDGAGRVVFLNAAARRLLDVDSPGEVSGLTLADLLHPDYQDVVDLGPAALAAEGEALPLKLLRMDRSAVDVEAMVVPFVGPDSFLLEARDITGRVRAAEGLRQREARLRGILDTMGEAVVTVGEDGLVASFNPAAENMFGYSAREMVGHSLHALMPSEVAANHDRYMARFLLGRPSQAMGHHRELEGRRKDGSLFPMEITVTVLRVGARLLFTGILRDITERKRAERAERAHRVELERRVEERTRELAALGQRNQSILETVGDGILGLDPEGRVVFANPAVACILGGSVDHMVGLPVGDVLRAARPGSGGGCPAEIRAAMADGRAHGPLEVDLLRSNNTAFPAELASQPILAEAGLGGTVIVLRDITERRQVAERLRIAGIVFDSTSEGVLVADGAGLVRQVNPAFSGLTGLAPGDVLGQPFLHLLAHDARTAAALTTALTRSGHYEWEEWRRRPGTGEAGDDGRVALRVAVNEVRDGAGQTTHYAVVIGDITRRKLDQERIQYQASYDSLTGLPNRRLFMDRLDQAVAQAARRGHRMGLMFIDLDGFKEINDSLGHQAGDALLVAAARRMGHCVREADTLARLGGDEFTVILSDVADEAACRGLAERLIEALSRPFDLGERQGHISASIGSALLPDQAANGEELLRRADAAMYHAKARGKANHQPYRPGMGRTPES</sequence>
<feature type="region of interest" description="Disordered" evidence="1">
    <location>
        <begin position="811"/>
        <end position="830"/>
    </location>
</feature>
<dbReference type="Pfam" id="PF00990">
    <property type="entry name" value="GGDEF"/>
    <property type="match status" value="1"/>
</dbReference>
<evidence type="ECO:0000256" key="1">
    <source>
        <dbReference type="SAM" id="MobiDB-lite"/>
    </source>
</evidence>
<dbReference type="InterPro" id="IPR000700">
    <property type="entry name" value="PAS-assoc_C"/>
</dbReference>
<dbReference type="InterPro" id="IPR013767">
    <property type="entry name" value="PAS_fold"/>
</dbReference>
<feature type="domain" description="GGDEF" evidence="4">
    <location>
        <begin position="689"/>
        <end position="822"/>
    </location>
</feature>
<protein>
    <submittedName>
        <fullName evidence="5">PAS domain S-box-containing protein/diguanylate cyclase (GGDEF) domain-containing protein</fullName>
    </submittedName>
</protein>
<dbReference type="PROSITE" id="PS50112">
    <property type="entry name" value="PAS"/>
    <property type="match status" value="4"/>
</dbReference>
<dbReference type="GO" id="GO:0003824">
    <property type="term" value="F:catalytic activity"/>
    <property type="evidence" value="ECO:0007669"/>
    <property type="project" value="UniProtKB-ARBA"/>
</dbReference>
<dbReference type="EMBL" id="FNCV01000001">
    <property type="protein sequence ID" value="SDG45458.1"/>
    <property type="molecule type" value="Genomic_DNA"/>
</dbReference>
<dbReference type="InterPro" id="IPR029787">
    <property type="entry name" value="Nucleotide_cyclase"/>
</dbReference>
<evidence type="ECO:0000259" key="2">
    <source>
        <dbReference type="PROSITE" id="PS50112"/>
    </source>
</evidence>
<dbReference type="OrthoDB" id="9814202at2"/>
<dbReference type="STRING" id="83401.SAMN05421742_101293"/>
<organism evidence="5 6">
    <name type="scientific">Roseospirillum parvum</name>
    <dbReference type="NCBI Taxonomy" id="83401"/>
    <lineage>
        <taxon>Bacteria</taxon>
        <taxon>Pseudomonadati</taxon>
        <taxon>Pseudomonadota</taxon>
        <taxon>Alphaproteobacteria</taxon>
        <taxon>Rhodospirillales</taxon>
        <taxon>Rhodospirillaceae</taxon>
        <taxon>Roseospirillum</taxon>
    </lineage>
</organism>
<feature type="domain" description="PAS" evidence="2">
    <location>
        <begin position="136"/>
        <end position="191"/>
    </location>
</feature>
<dbReference type="AlphaFoldDB" id="A0A1G7UDP3"/>
<dbReference type="PROSITE" id="PS50113">
    <property type="entry name" value="PAC"/>
    <property type="match status" value="2"/>
</dbReference>
<gene>
    <name evidence="5" type="ORF">SAMN05421742_101293</name>
</gene>
<dbReference type="InterPro" id="IPR035965">
    <property type="entry name" value="PAS-like_dom_sf"/>
</dbReference>
<feature type="domain" description="PAS" evidence="2">
    <location>
        <begin position="257"/>
        <end position="311"/>
    </location>
</feature>
<dbReference type="SUPFAM" id="SSF55073">
    <property type="entry name" value="Nucleotide cyclase"/>
    <property type="match status" value="1"/>
</dbReference>
<dbReference type="FunFam" id="3.30.70.270:FF:000001">
    <property type="entry name" value="Diguanylate cyclase domain protein"/>
    <property type="match status" value="1"/>
</dbReference>
<dbReference type="InterPro" id="IPR001610">
    <property type="entry name" value="PAC"/>
</dbReference>
<dbReference type="Gene3D" id="3.30.70.270">
    <property type="match status" value="1"/>
</dbReference>
<evidence type="ECO:0000259" key="3">
    <source>
        <dbReference type="PROSITE" id="PS50113"/>
    </source>
</evidence>
<dbReference type="CDD" id="cd01949">
    <property type="entry name" value="GGDEF"/>
    <property type="match status" value="1"/>
</dbReference>
<proteinExistence type="predicted"/>
<dbReference type="SMART" id="SM00091">
    <property type="entry name" value="PAS"/>
    <property type="match status" value="5"/>
</dbReference>
<dbReference type="SMART" id="SM00086">
    <property type="entry name" value="PAC"/>
    <property type="match status" value="4"/>
</dbReference>
<dbReference type="NCBIfam" id="TIGR00254">
    <property type="entry name" value="GGDEF"/>
    <property type="match status" value="1"/>
</dbReference>
<dbReference type="GO" id="GO:0006355">
    <property type="term" value="P:regulation of DNA-templated transcription"/>
    <property type="evidence" value="ECO:0007669"/>
    <property type="project" value="InterPro"/>
</dbReference>
<feature type="domain" description="PAC" evidence="3">
    <location>
        <begin position="480"/>
        <end position="531"/>
    </location>
</feature>
<dbReference type="SMART" id="SM00267">
    <property type="entry name" value="GGDEF"/>
    <property type="match status" value="1"/>
</dbReference>
<dbReference type="PROSITE" id="PS50887">
    <property type="entry name" value="GGDEF"/>
    <property type="match status" value="1"/>
</dbReference>
<name>A0A1G7UDP3_9PROT</name>
<dbReference type="SUPFAM" id="SSF55785">
    <property type="entry name" value="PYP-like sensor domain (PAS domain)"/>
    <property type="match status" value="5"/>
</dbReference>
<dbReference type="CDD" id="cd00130">
    <property type="entry name" value="PAS"/>
    <property type="match status" value="4"/>
</dbReference>
<evidence type="ECO:0000313" key="5">
    <source>
        <dbReference type="EMBL" id="SDG45458.1"/>
    </source>
</evidence>
<dbReference type="InterPro" id="IPR000014">
    <property type="entry name" value="PAS"/>
</dbReference>
<dbReference type="PANTHER" id="PTHR44757:SF2">
    <property type="entry name" value="BIOFILM ARCHITECTURE MAINTENANCE PROTEIN MBAA"/>
    <property type="match status" value="1"/>
</dbReference>
<dbReference type="PANTHER" id="PTHR44757">
    <property type="entry name" value="DIGUANYLATE CYCLASE DGCP"/>
    <property type="match status" value="1"/>
</dbReference>
<keyword evidence="6" id="KW-1185">Reference proteome</keyword>
<dbReference type="InterPro" id="IPR000160">
    <property type="entry name" value="GGDEF_dom"/>
</dbReference>
<feature type="domain" description="PAS" evidence="2">
    <location>
        <begin position="535"/>
        <end position="581"/>
    </location>
</feature>
<dbReference type="NCBIfam" id="TIGR00229">
    <property type="entry name" value="sensory_box"/>
    <property type="match status" value="4"/>
</dbReference>